<organism evidence="7 8">
    <name type="scientific">Lojkania enalia</name>
    <dbReference type="NCBI Taxonomy" id="147567"/>
    <lineage>
        <taxon>Eukaryota</taxon>
        <taxon>Fungi</taxon>
        <taxon>Dikarya</taxon>
        <taxon>Ascomycota</taxon>
        <taxon>Pezizomycotina</taxon>
        <taxon>Dothideomycetes</taxon>
        <taxon>Pleosporomycetidae</taxon>
        <taxon>Pleosporales</taxon>
        <taxon>Pleosporales incertae sedis</taxon>
        <taxon>Lojkania</taxon>
    </lineage>
</organism>
<dbReference type="InterPro" id="IPR013111">
    <property type="entry name" value="EGF_extracell"/>
</dbReference>
<dbReference type="PANTHER" id="PTHR14949:SF56">
    <property type="entry name" value="EGF-LIKE-DOMAIN, MULTIPLE 7"/>
    <property type="match status" value="1"/>
</dbReference>
<evidence type="ECO:0000256" key="2">
    <source>
        <dbReference type="ARBA" id="ARBA00023157"/>
    </source>
</evidence>
<dbReference type="PANTHER" id="PTHR14949">
    <property type="entry name" value="EGF-LIKE-DOMAIN, MULTIPLE 7, 8"/>
    <property type="match status" value="1"/>
</dbReference>
<feature type="disulfide bond" evidence="3">
    <location>
        <begin position="382"/>
        <end position="391"/>
    </location>
</feature>
<dbReference type="OrthoDB" id="10045365at2759"/>
<dbReference type="Gene3D" id="2.10.25.10">
    <property type="entry name" value="Laminin"/>
    <property type="match status" value="1"/>
</dbReference>
<evidence type="ECO:0000256" key="4">
    <source>
        <dbReference type="SAM" id="SignalP"/>
    </source>
</evidence>
<dbReference type="Pfam" id="PF07974">
    <property type="entry name" value="EGF_2"/>
    <property type="match status" value="1"/>
</dbReference>
<keyword evidence="3" id="KW-0245">EGF-like domain</keyword>
<accession>A0A9P4NA35</accession>
<feature type="disulfide bond" evidence="3">
    <location>
        <begin position="364"/>
        <end position="374"/>
    </location>
</feature>
<evidence type="ECO:0000256" key="3">
    <source>
        <dbReference type="PROSITE-ProRule" id="PRU00076"/>
    </source>
</evidence>
<comment type="caution">
    <text evidence="3">Lacks conserved residue(s) required for the propagation of feature annotation.</text>
</comment>
<dbReference type="PROSITE" id="PS51662">
    <property type="entry name" value="BP_PHYTASE"/>
    <property type="match status" value="2"/>
</dbReference>
<dbReference type="InterPro" id="IPR000742">
    <property type="entry name" value="EGF"/>
</dbReference>
<dbReference type="AlphaFoldDB" id="A0A9P4NA35"/>
<feature type="domain" description="BPP" evidence="6">
    <location>
        <begin position="13"/>
        <end position="310"/>
    </location>
</feature>
<dbReference type="InterPro" id="IPR011042">
    <property type="entry name" value="6-blade_b-propeller_TolB-like"/>
</dbReference>
<name>A0A9P4NA35_9PLEO</name>
<dbReference type="GO" id="GO:0016158">
    <property type="term" value="F:inositol hexakisphosphate 3-phosphatase activity"/>
    <property type="evidence" value="ECO:0007669"/>
    <property type="project" value="InterPro"/>
</dbReference>
<feature type="domain" description="EGF-like" evidence="5">
    <location>
        <begin position="360"/>
        <end position="392"/>
    </location>
</feature>
<sequence>MKLFVSTVFWSLATLFLAQAQDANITLIPASLTFESDNTAFYYSKTPLLLVNDGSAADGGFRVFSTSNSPAPQESHLKTGRSKVAVPVYDVGGKDVFVSIAAPDSIVRIFDAKSMTEIEGPRKKVLGDWSTLCLWRSKESAENYLFLFGKKKVVQLLVRGRKKGVQILEIQTFAIPIEGESCAVTSAGTIYFSGEDQPLYSFKATESTTAPEITTVSNDIEVIGLAVYRSTTVDYLFIAHDEVVDVYDDKLSLKGTIALTGIADLSIEGGLSILQTSASNFPAGAIALAFEGEDSAGAALGSLDGVMYPLGIKPNTKFNPRDKPCRNCKRVISDKCSYNGFSKNHGSCDCFAGFAGRKCSKNTCENDCSGHGQCVGPNICRCRSGWEGPDCSFVAVKAKYETDANGGDGDDPAIWIHPKEASKSKIITTTKSEEGAGFAVFDLKGNLLQHQSAEEPNNVDVIYGFKAGDSRIDLTFAACRGDNSLCLFEINSTGLLSPISGGIQPTPEDYEVYGSCTYRSPKTSKQYLFVNSKDATYLQYELSYTSNGSLTTSLVRTFTGGSGGQVEGCVADEGSAYLFLGEEPEGIWRYDAEPDGSPTGVQIAKVGDGKLAADVEGITLVPAKNGDGGYLFVSSQGESKYLVYERALPHKFVMTFTIVDNKEKGVDQVSNTDGIAAVGNKLNGDFPGGLFVTHDDANELPAGGTATKASFKLVSLKDILGEHRVRKLGYS</sequence>
<gene>
    <name evidence="7" type="ORF">CC78DRAFT_279343</name>
</gene>
<dbReference type="Gene3D" id="2.120.10.30">
    <property type="entry name" value="TolB, C-terminal domain"/>
    <property type="match status" value="2"/>
</dbReference>
<evidence type="ECO:0000313" key="7">
    <source>
        <dbReference type="EMBL" id="KAF2269417.1"/>
    </source>
</evidence>
<dbReference type="Pfam" id="PF02333">
    <property type="entry name" value="Phytase"/>
    <property type="match status" value="1"/>
</dbReference>
<evidence type="ECO:0000259" key="6">
    <source>
        <dbReference type="PROSITE" id="PS51662"/>
    </source>
</evidence>
<dbReference type="SUPFAM" id="SSF50956">
    <property type="entry name" value="Thermostable phytase (3-phytase)"/>
    <property type="match status" value="2"/>
</dbReference>
<comment type="caution">
    <text evidence="7">The sequence shown here is derived from an EMBL/GenBank/DDBJ whole genome shotgun (WGS) entry which is preliminary data.</text>
</comment>
<evidence type="ECO:0000259" key="5">
    <source>
        <dbReference type="PROSITE" id="PS50026"/>
    </source>
</evidence>
<keyword evidence="2 3" id="KW-1015">Disulfide bond</keyword>
<feature type="signal peptide" evidence="4">
    <location>
        <begin position="1"/>
        <end position="20"/>
    </location>
</feature>
<evidence type="ECO:0000256" key="1">
    <source>
        <dbReference type="ARBA" id="ARBA00022729"/>
    </source>
</evidence>
<dbReference type="PROSITE" id="PS50026">
    <property type="entry name" value="EGF_3"/>
    <property type="match status" value="1"/>
</dbReference>
<dbReference type="InterPro" id="IPR003431">
    <property type="entry name" value="B-propeller_Phytase"/>
</dbReference>
<dbReference type="EMBL" id="ML986582">
    <property type="protein sequence ID" value="KAF2269417.1"/>
    <property type="molecule type" value="Genomic_DNA"/>
</dbReference>
<proteinExistence type="predicted"/>
<feature type="domain" description="BPP" evidence="6">
    <location>
        <begin position="386"/>
        <end position="723"/>
    </location>
</feature>
<keyword evidence="8" id="KW-1185">Reference proteome</keyword>
<dbReference type="Proteomes" id="UP000800093">
    <property type="component" value="Unassembled WGS sequence"/>
</dbReference>
<feature type="chain" id="PRO_5040261004" evidence="4">
    <location>
        <begin position="21"/>
        <end position="731"/>
    </location>
</feature>
<dbReference type="PROSITE" id="PS00022">
    <property type="entry name" value="EGF_1"/>
    <property type="match status" value="1"/>
</dbReference>
<reference evidence="8" key="1">
    <citation type="journal article" date="2020" name="Stud. Mycol.">
        <title>101 Dothideomycetes genomes: A test case for predicting lifestyles and emergence of pathogens.</title>
        <authorList>
            <person name="Haridas S."/>
            <person name="Albert R."/>
            <person name="Binder M."/>
            <person name="Bloem J."/>
            <person name="LaButti K."/>
            <person name="Salamov A."/>
            <person name="Andreopoulos B."/>
            <person name="Baker S."/>
            <person name="Barry K."/>
            <person name="Bills G."/>
            <person name="Bluhm B."/>
            <person name="Cannon C."/>
            <person name="Castanera R."/>
            <person name="Culley D."/>
            <person name="Daum C."/>
            <person name="Ezra D."/>
            <person name="Gonzalez J."/>
            <person name="Henrissat B."/>
            <person name="Kuo A."/>
            <person name="Liang C."/>
            <person name="Lipzen A."/>
            <person name="Lutzoni F."/>
            <person name="Magnuson J."/>
            <person name="Mondo S."/>
            <person name="Nolan M."/>
            <person name="Ohm R."/>
            <person name="Pangilinan J."/>
            <person name="Park H.-J."/>
            <person name="Ramirez L."/>
            <person name="Alfaro M."/>
            <person name="Sun H."/>
            <person name="Tritt A."/>
            <person name="Yoshinaga Y."/>
            <person name="Zwiers L.-H."/>
            <person name="Turgeon B."/>
            <person name="Goodwin S."/>
            <person name="Spatafora J."/>
            <person name="Crous P."/>
            <person name="Grigoriev I."/>
        </authorList>
    </citation>
    <scope>NUCLEOTIDE SEQUENCE [LARGE SCALE GENOMIC DNA]</scope>
    <source>
        <strain evidence="8">CBS 304.66</strain>
    </source>
</reference>
<keyword evidence="1 4" id="KW-0732">Signal</keyword>
<dbReference type="InterPro" id="IPR050969">
    <property type="entry name" value="Dev_Signal_Modulators"/>
</dbReference>
<protein>
    <submittedName>
        <fullName evidence="7">Thermostable phytase</fullName>
    </submittedName>
</protein>
<evidence type="ECO:0000313" key="8">
    <source>
        <dbReference type="Proteomes" id="UP000800093"/>
    </source>
</evidence>
<dbReference type="PROSITE" id="PS01186">
    <property type="entry name" value="EGF_2"/>
    <property type="match status" value="1"/>
</dbReference>